<dbReference type="Proteomes" id="UP000192722">
    <property type="component" value="Unassembled WGS sequence"/>
</dbReference>
<dbReference type="RefSeq" id="WP_084984338.1">
    <property type="nucleotide sequence ID" value="NZ_CBCSCF010000003.1"/>
</dbReference>
<gene>
    <name evidence="6" type="ORF">BS639_22160</name>
    <name evidence="5" type="ORF">ITX54_10420</name>
</gene>
<evidence type="ECO:0000256" key="3">
    <source>
        <dbReference type="ARBA" id="ARBA00023163"/>
    </source>
</evidence>
<comment type="caution">
    <text evidence="5">The sequence shown here is derived from an EMBL/GenBank/DDBJ whole genome shotgun (WGS) entry which is preliminary data.</text>
</comment>
<dbReference type="Gene3D" id="3.40.50.2300">
    <property type="match status" value="2"/>
</dbReference>
<protein>
    <submittedName>
        <fullName evidence="5">LacI family DNA-binding transcriptional regulator</fullName>
    </submittedName>
    <submittedName>
        <fullName evidence="6">LacI family transcriptional regulator</fullName>
    </submittedName>
</protein>
<dbReference type="EMBL" id="JADMKS010000004">
    <property type="protein sequence ID" value="MBF6637064.1"/>
    <property type="molecule type" value="Genomic_DNA"/>
</dbReference>
<dbReference type="Proteomes" id="UP000705283">
    <property type="component" value="Unassembled WGS sequence"/>
</dbReference>
<reference evidence="5" key="3">
    <citation type="submission" date="2020-11" db="EMBL/GenBank/DDBJ databases">
        <authorList>
            <person name="Lee S.D."/>
        </authorList>
    </citation>
    <scope>NUCLEOTIDE SEQUENCE</scope>
    <source>
        <strain evidence="5">SAP-2</strain>
    </source>
</reference>
<evidence type="ECO:0000256" key="1">
    <source>
        <dbReference type="ARBA" id="ARBA00023015"/>
    </source>
</evidence>
<dbReference type="PROSITE" id="PS00356">
    <property type="entry name" value="HTH_LACI_1"/>
    <property type="match status" value="1"/>
</dbReference>
<dbReference type="PROSITE" id="PS50932">
    <property type="entry name" value="HTH_LACI_2"/>
    <property type="match status" value="1"/>
</dbReference>
<reference evidence="6" key="1">
    <citation type="submission" date="2016-12" db="EMBL/GenBank/DDBJ databases">
        <authorList>
            <person name="Le Fleche-Mateos A."/>
        </authorList>
    </citation>
    <scope>NUCLEOTIDE SEQUENCE</scope>
    <source>
        <strain evidence="6">213</strain>
    </source>
</reference>
<dbReference type="InterPro" id="IPR010982">
    <property type="entry name" value="Lambda_DNA-bd_dom_sf"/>
</dbReference>
<feature type="domain" description="HTH lacI-type" evidence="4">
    <location>
        <begin position="2"/>
        <end position="57"/>
    </location>
</feature>
<evidence type="ECO:0000256" key="2">
    <source>
        <dbReference type="ARBA" id="ARBA00023125"/>
    </source>
</evidence>
<proteinExistence type="predicted"/>
<keyword evidence="2 5" id="KW-0238">DNA-binding</keyword>
<sequence length="348" mass="37950">MANIRDVARLAGVSISSVSNLLNNRISLMSRSTRLRIEQAMNELDYNPVRAAVPVKDGQAKIIGLLVPSIVNPSFSALAHEVDLSARAYNYRVLLGNSYRQEDEERAFIEDMFSHGVLGIIVAASDIRKTHFVRAAEKGMTIVSYDNRFPETTASDTRIFDSVSMDNTQAGYLAAQHLVERGCKNIIFATESTLTMSRSHKIEGFLTVLKNQRFSLIERIVEGKACSEYGDTEMFELGLALTSKVLATTPFPDGIVAINDALGIGLMTGLRAAGVQVPHDVSLVGIDNISLSAFAEPGLTSVMPPQSEMAQVMVERIISRLNDPTLRPGEFLFPPTLVCRQSVKASAA</sequence>
<dbReference type="SUPFAM" id="SSF53822">
    <property type="entry name" value="Periplasmic binding protein-like I"/>
    <property type="match status" value="1"/>
</dbReference>
<evidence type="ECO:0000313" key="6">
    <source>
        <dbReference type="EMBL" id="ORJ19043.1"/>
    </source>
</evidence>
<dbReference type="InterPro" id="IPR046335">
    <property type="entry name" value="LacI/GalR-like_sensor"/>
</dbReference>
<dbReference type="GO" id="GO:0003700">
    <property type="term" value="F:DNA-binding transcription factor activity"/>
    <property type="evidence" value="ECO:0007669"/>
    <property type="project" value="TreeGrafter"/>
</dbReference>
<dbReference type="AlphaFoldDB" id="A0AA41BWN0"/>
<keyword evidence="3" id="KW-0804">Transcription</keyword>
<dbReference type="EMBL" id="MRWD01000074">
    <property type="protein sequence ID" value="ORJ19043.1"/>
    <property type="molecule type" value="Genomic_DNA"/>
</dbReference>
<evidence type="ECO:0000313" key="7">
    <source>
        <dbReference type="Proteomes" id="UP000192722"/>
    </source>
</evidence>
<dbReference type="Pfam" id="PF00356">
    <property type="entry name" value="LacI"/>
    <property type="match status" value="1"/>
</dbReference>
<dbReference type="SUPFAM" id="SSF47413">
    <property type="entry name" value="lambda repressor-like DNA-binding domains"/>
    <property type="match status" value="1"/>
</dbReference>
<dbReference type="PANTHER" id="PTHR30146:SF109">
    <property type="entry name" value="HTH-TYPE TRANSCRIPTIONAL REGULATOR GALS"/>
    <property type="match status" value="1"/>
</dbReference>
<dbReference type="SMART" id="SM00354">
    <property type="entry name" value="HTH_LACI"/>
    <property type="match status" value="1"/>
</dbReference>
<evidence type="ECO:0000259" key="4">
    <source>
        <dbReference type="PROSITE" id="PS50932"/>
    </source>
</evidence>
<dbReference type="InterPro" id="IPR028082">
    <property type="entry name" value="Peripla_BP_I"/>
</dbReference>
<keyword evidence="1" id="KW-0805">Transcription regulation</keyword>
<reference evidence="5" key="4">
    <citation type="submission" date="2022-09" db="EMBL/GenBank/DDBJ databases">
        <title>Rouxiella aceris sp. nov., isolated from tree sap and emended description of the genus Rhouxiella.</title>
        <authorList>
            <person name="Kim I.S."/>
        </authorList>
    </citation>
    <scope>NUCLEOTIDE SEQUENCE</scope>
    <source>
        <strain evidence="5">SAP-2</strain>
    </source>
</reference>
<dbReference type="PANTHER" id="PTHR30146">
    <property type="entry name" value="LACI-RELATED TRANSCRIPTIONAL REPRESSOR"/>
    <property type="match status" value="1"/>
</dbReference>
<evidence type="ECO:0000313" key="8">
    <source>
        <dbReference type="Proteomes" id="UP000705283"/>
    </source>
</evidence>
<evidence type="ECO:0000313" key="5">
    <source>
        <dbReference type="EMBL" id="MBF6637064.1"/>
    </source>
</evidence>
<name>A0AA41BWN0_9GAMM</name>
<keyword evidence="7" id="KW-1185">Reference proteome</keyword>
<organism evidence="5 8">
    <name type="scientific">Rouxiella silvae</name>
    <dbReference type="NCBI Taxonomy" id="1646373"/>
    <lineage>
        <taxon>Bacteria</taxon>
        <taxon>Pseudomonadati</taxon>
        <taxon>Pseudomonadota</taxon>
        <taxon>Gammaproteobacteria</taxon>
        <taxon>Enterobacterales</taxon>
        <taxon>Yersiniaceae</taxon>
        <taxon>Rouxiella</taxon>
    </lineage>
</organism>
<dbReference type="Gene3D" id="1.10.260.40">
    <property type="entry name" value="lambda repressor-like DNA-binding domains"/>
    <property type="match status" value="1"/>
</dbReference>
<accession>A0AA41BWN0</accession>
<reference evidence="6 7" key="2">
    <citation type="journal article" date="2017" name="Int. J. Syst. Evol. Microbiol.">
        <title>Rouxiella badensis sp. nov. and Rouxiella silvae sp. nov. isolated from peat bog soil in Germany and emendation of the genus description.</title>
        <authorList>
            <person name="Le Fleche-Mateos A."/>
            <person name="Kugler J.H."/>
            <person name="Hansen S.H."/>
            <person name="Syldatk C."/>
            <person name="Hausmann R."/>
            <person name="Lomprez F."/>
            <person name="Vandenbogaert M."/>
            <person name="Manuguerra J.C."/>
            <person name="Grimont P.A."/>
        </authorList>
    </citation>
    <scope>NUCLEOTIDE SEQUENCE [LARGE SCALE GENOMIC DNA]</scope>
    <source>
        <strain evidence="6 7">213</strain>
    </source>
</reference>
<dbReference type="CDD" id="cd01392">
    <property type="entry name" value="HTH_LacI"/>
    <property type="match status" value="1"/>
</dbReference>
<dbReference type="InterPro" id="IPR000843">
    <property type="entry name" value="HTH_LacI"/>
</dbReference>
<dbReference type="GO" id="GO:0000976">
    <property type="term" value="F:transcription cis-regulatory region binding"/>
    <property type="evidence" value="ECO:0007669"/>
    <property type="project" value="TreeGrafter"/>
</dbReference>
<dbReference type="Pfam" id="PF13377">
    <property type="entry name" value="Peripla_BP_3"/>
    <property type="match status" value="1"/>
</dbReference>